<dbReference type="EMBL" id="AOLO01000015">
    <property type="protein sequence ID" value="ELZ97169.1"/>
    <property type="molecule type" value="Genomic_DNA"/>
</dbReference>
<evidence type="ECO:0000313" key="6">
    <source>
        <dbReference type="Proteomes" id="UP000006469"/>
    </source>
</evidence>
<geneLocation type="plasmid" evidence="3 6">
    <name>pHM500</name>
</geneLocation>
<accession>I3RBA7</accession>
<evidence type="ECO:0000313" key="5">
    <source>
        <dbReference type="EMBL" id="QCQ76828.1"/>
    </source>
</evidence>
<evidence type="ECO:0000313" key="7">
    <source>
        <dbReference type="Proteomes" id="UP000011603"/>
    </source>
</evidence>
<evidence type="ECO:0000256" key="2">
    <source>
        <dbReference type="SAM" id="MobiDB-lite"/>
    </source>
</evidence>
<gene>
    <name evidence="3" type="ordered locus">HFX_6397</name>
    <name evidence="4" type="ORF">C439_17643</name>
    <name evidence="5" type="ORF">E6P09_15965</name>
</gene>
<keyword evidence="1" id="KW-0175">Coiled coil</keyword>
<dbReference type="PATRIC" id="fig|523841.21.peg.3548"/>
<dbReference type="Proteomes" id="UP000299011">
    <property type="component" value="Plasmid pHME505"/>
</dbReference>
<dbReference type="HOGENOM" id="CLU_710987_0_0_2"/>
<proteinExistence type="predicted"/>
<evidence type="ECO:0000313" key="3">
    <source>
        <dbReference type="EMBL" id="AFK21517.1"/>
    </source>
</evidence>
<reference evidence="3 6" key="2">
    <citation type="journal article" date="2012" name="J. Bacteriol.">
        <title>Complete genome sequence of the metabolically versatile halophilic archaeon Haloferax mediterranei, a poly(3-hydroxybutyrate-co-3-hydroxyvalerate) producer.</title>
        <authorList>
            <person name="Han J."/>
            <person name="Zhang F."/>
            <person name="Hou J."/>
            <person name="Liu X."/>
            <person name="Li M."/>
            <person name="Liu H."/>
            <person name="Cai L."/>
            <person name="Zhang B."/>
            <person name="Chen Y."/>
            <person name="Zhou J."/>
            <person name="Hu S."/>
            <person name="Xiang H."/>
        </authorList>
    </citation>
    <scope>NUCLEOTIDE SEQUENCE [LARGE SCALE GENOMIC DNA]</scope>
    <source>
        <strain evidence="6">ATCC 33500 / DSM 1411 / JCM 8866 / NBRC 14739 / NCIMB 2177 / R-4</strain>
        <strain evidence="3">CGMCC 1.2087</strain>
        <plasmid evidence="6">pHM500</plasmid>
    </source>
</reference>
<dbReference type="EMBL" id="CP039140">
    <property type="protein sequence ID" value="QCQ76828.1"/>
    <property type="molecule type" value="Genomic_DNA"/>
</dbReference>
<dbReference type="Pfam" id="PF23432">
    <property type="entry name" value="DUF7118"/>
    <property type="match status" value="1"/>
</dbReference>
<dbReference type="RefSeq" id="WP_004060723.1">
    <property type="nucleotide sequence ID" value="NC_017944.1"/>
</dbReference>
<name>I3RBA7_HALMT</name>
<evidence type="ECO:0000256" key="1">
    <source>
        <dbReference type="SAM" id="Coils"/>
    </source>
</evidence>
<keyword evidence="3" id="KW-0614">Plasmid</keyword>
<feature type="compositionally biased region" description="Basic and acidic residues" evidence="2">
    <location>
        <begin position="1"/>
        <end position="10"/>
    </location>
</feature>
<dbReference type="Proteomes" id="UP000011603">
    <property type="component" value="Unassembled WGS sequence"/>
</dbReference>
<reference evidence="4 7" key="3">
    <citation type="journal article" date="2014" name="PLoS Genet.">
        <title>Phylogenetically driven sequencing of extremely halophilic archaea reveals strategies for static and dynamic osmo-response.</title>
        <authorList>
            <person name="Becker E.A."/>
            <person name="Seitzer P.M."/>
            <person name="Tritt A."/>
            <person name="Larsen D."/>
            <person name="Krusor M."/>
            <person name="Yao A.I."/>
            <person name="Wu D."/>
            <person name="Madern D."/>
            <person name="Eisen J.A."/>
            <person name="Darling A.E."/>
            <person name="Facciotti M.T."/>
        </authorList>
    </citation>
    <scope>NUCLEOTIDE SEQUENCE [LARGE SCALE GENOMIC DNA]</scope>
    <source>
        <strain evidence="4">ATCC 33500</strain>
        <strain evidence="7">ATCC 33500 / DSM 1411 / JCM 8866 / NBRC 14739 / NCIMB 2177 / R-4</strain>
    </source>
</reference>
<reference evidence="3" key="1">
    <citation type="journal article" date="2012" name="Appl. Environ. Microbiol.">
        <title>Identification of the haloarchaeal phasin (PhaP) that functions in polyhydroxyalkanoate accumulation and granule formation in Haloferax mediterranei.</title>
        <authorList>
            <person name="Cai S."/>
            <person name="Cai L."/>
            <person name="Liu H."/>
            <person name="Liu X."/>
            <person name="Han J."/>
            <person name="Zhou J."/>
            <person name="Xiang H."/>
        </authorList>
    </citation>
    <scope>NUCLEOTIDE SEQUENCE</scope>
    <source>
        <strain evidence="3">CGMCC 1.2087</strain>
    </source>
</reference>
<dbReference type="GeneID" id="40157944"/>
<protein>
    <submittedName>
        <fullName evidence="3">Uncharacterized protein</fullName>
    </submittedName>
</protein>
<keyword evidence="7" id="KW-1185">Reference proteome</keyword>
<feature type="region of interest" description="Disordered" evidence="2">
    <location>
        <begin position="1"/>
        <end position="23"/>
    </location>
</feature>
<dbReference type="InterPro" id="IPR055542">
    <property type="entry name" value="DUF7118"/>
</dbReference>
<organism evidence="3 6">
    <name type="scientific">Haloferax mediterranei (strain ATCC 33500 / DSM 1411 / JCM 8866 / NBRC 14739 / NCIMB 2177 / R-4)</name>
    <name type="common">Halobacterium mediterranei</name>
    <dbReference type="NCBI Taxonomy" id="523841"/>
    <lineage>
        <taxon>Archaea</taxon>
        <taxon>Methanobacteriati</taxon>
        <taxon>Methanobacteriota</taxon>
        <taxon>Stenosarchaea group</taxon>
        <taxon>Halobacteria</taxon>
        <taxon>Halobacteriales</taxon>
        <taxon>Haloferacaceae</taxon>
        <taxon>Haloferax</taxon>
    </lineage>
</organism>
<dbReference type="KEGG" id="hme:HFX_6397"/>
<dbReference type="OrthoDB" id="204360at2157"/>
<geneLocation type="plasmid" evidence="5 8">
    <name>pHME505</name>
</geneLocation>
<dbReference type="AlphaFoldDB" id="I3RBA7"/>
<evidence type="ECO:0000313" key="8">
    <source>
        <dbReference type="Proteomes" id="UP000299011"/>
    </source>
</evidence>
<reference evidence="5 8" key="5">
    <citation type="submission" date="2019-04" db="EMBL/GenBank/DDBJ databases">
        <title>Methylomes of two halophilic Archaea, Haloarcula marismortui and Haloferax mediterranei.</title>
        <authorList>
            <person name="DasSarma S."/>
            <person name="DasSarma P."/>
            <person name="DasSarma S."/>
            <person name="Fomenkov A."/>
            <person name="Vincze T."/>
            <person name="Anton B.P."/>
            <person name="Roberts R.J."/>
        </authorList>
    </citation>
    <scope>NUCLEOTIDE SEQUENCE [LARGE SCALE GENOMIC DNA]</scope>
    <source>
        <strain evidence="5">ATCC 33500</strain>
        <strain evidence="8">ATCC 33500 / DSM 1411 / JCM 8866 / NBRC 14739 / NCIMB 2177 / R-4</strain>
        <plasmid evidence="5 8">pHME505</plasmid>
    </source>
</reference>
<sequence>MMDGESREADPVESLQAAASTLSRRRAQIDEIGFGEVRTLSEAYHDVAAILDRHEEKATDQDDFQGYVEFRDALSNRLEAVPADVRHGDAFIEANETLTTRVTSSLSSSDFERARDQLRPAREEAELLDSLEEAEESYRRARHALKDRESEVKSRIDRLERVKELGEADIDAPVHELRDLIESYNDAVEAAFEQFIREKSAREVLTWLETAESYPLAETPAPPERLCEFLETAAIGDESVATLVEYAGYSRSKLDHYVDDPKTFSAAVGTNKRFLETLDADPLTVSWPPAPASTLRWRTKELVAVVSRFADDDVVAHARKVHELTHGREYERLRDAAVAREELTEDQRDRLRRGAVSDELETLRDEYDRIVSCLDEHPPLDD</sequence>
<reference evidence="3" key="4">
    <citation type="submission" date="2014-05" db="EMBL/GenBank/DDBJ databases">
        <authorList>
            <person name="Wang L."/>
            <person name="Yang H."/>
            <person name="Xiang H."/>
        </authorList>
    </citation>
    <scope>NUCLEOTIDE SEQUENCE</scope>
    <source>
        <strain evidence="3">CGMCC 1.2087</strain>
        <plasmid evidence="3">pHM500</plasmid>
    </source>
</reference>
<dbReference type="Proteomes" id="UP000006469">
    <property type="component" value="Plasmid pHM500"/>
</dbReference>
<feature type="coiled-coil region" evidence="1">
    <location>
        <begin position="121"/>
        <end position="194"/>
    </location>
</feature>
<evidence type="ECO:0000313" key="4">
    <source>
        <dbReference type="EMBL" id="ELZ97169.1"/>
    </source>
</evidence>
<dbReference type="EMBL" id="CP001871">
    <property type="protein sequence ID" value="AFK21517.1"/>
    <property type="molecule type" value="Genomic_DNA"/>
</dbReference>